<proteinExistence type="predicted"/>
<organism evidence="1 2">
    <name type="scientific">Candidatus Epulonipiscium fishelsonii</name>
    <dbReference type="NCBI Taxonomy" id="77094"/>
    <lineage>
        <taxon>Bacteria</taxon>
        <taxon>Bacillati</taxon>
        <taxon>Bacillota</taxon>
        <taxon>Clostridia</taxon>
        <taxon>Lachnospirales</taxon>
        <taxon>Lachnospiraceae</taxon>
        <taxon>Candidatus Epulonipiscium</taxon>
    </lineage>
</organism>
<keyword evidence="2" id="KW-1185">Reference proteome</keyword>
<evidence type="ECO:0000313" key="2">
    <source>
        <dbReference type="Proteomes" id="UP000188637"/>
    </source>
</evidence>
<gene>
    <name evidence="1" type="ORF">AN640_08470</name>
</gene>
<comment type="caution">
    <text evidence="1">The sequence shown here is derived from an EMBL/GenBank/DDBJ whole genome shotgun (WGS) entry which is preliminary data.</text>
</comment>
<dbReference type="EMBL" id="LJHD01000233">
    <property type="protein sequence ID" value="ONI40679.1"/>
    <property type="molecule type" value="Genomic_DNA"/>
</dbReference>
<accession>A0ACC8XCT0</accession>
<evidence type="ECO:0000313" key="1">
    <source>
        <dbReference type="EMBL" id="ONI40679.1"/>
    </source>
</evidence>
<name>A0ACC8XCT0_9FIRM</name>
<dbReference type="Proteomes" id="UP000188637">
    <property type="component" value="Unassembled WGS sequence"/>
</dbReference>
<protein>
    <submittedName>
        <fullName evidence="1">Uncharacterized protein</fullName>
    </submittedName>
</protein>
<sequence>MDKIKLNIKEVKNYRDFQEEHKYAVDAKIGKKDDTIFIRYEHEGVKINIKIKNEKVEINQEENDVSKNILIFAENKPWQYRLYTEIGNVDIKIDTHKIKYSYEPLYLYLKYDVYMNTQKISTNEYYYIS</sequence>
<reference evidence="1" key="1">
    <citation type="submission" date="2016-08" db="EMBL/GenBank/DDBJ databases">
        <authorList>
            <person name="Ngugi D.K."/>
            <person name="Miyake S."/>
            <person name="Stingl U."/>
        </authorList>
    </citation>
    <scope>NUCLEOTIDE SEQUENCE</scope>
    <source>
        <strain evidence="1">SCG-D08WGA-EpuloA1</strain>
    </source>
</reference>